<feature type="transmembrane region" description="Helical" evidence="16">
    <location>
        <begin position="80"/>
        <end position="101"/>
    </location>
</feature>
<dbReference type="PANTHER" id="PTHR11435">
    <property type="entry name" value="NADH UBIQUINONE OXIDOREDUCTASE SUBUNIT ND6"/>
    <property type="match status" value="1"/>
</dbReference>
<comment type="similarity">
    <text evidence="2">Belongs to the complex I subunit 6 family.</text>
</comment>
<dbReference type="PANTHER" id="PTHR11435:SF1">
    <property type="entry name" value="NADH-UBIQUINONE OXIDOREDUCTASE CHAIN 6"/>
    <property type="match status" value="1"/>
</dbReference>
<evidence type="ECO:0000256" key="6">
    <source>
        <dbReference type="ARBA" id="ARBA00022660"/>
    </source>
</evidence>
<evidence type="ECO:0000256" key="11">
    <source>
        <dbReference type="ARBA" id="ARBA00023027"/>
    </source>
</evidence>
<dbReference type="InterPro" id="IPR050269">
    <property type="entry name" value="ComplexI_Subunit6"/>
</dbReference>
<evidence type="ECO:0000256" key="7">
    <source>
        <dbReference type="ARBA" id="ARBA00022692"/>
    </source>
</evidence>
<reference evidence="17" key="1">
    <citation type="submission" date="2012-06" db="EMBL/GenBank/DDBJ databases">
        <title>Mitogenomics of the Coleoptera under dense taxon sampling.</title>
        <authorList>
            <person name="Timmermans M.J.T.N."/>
            <person name="Lim J."/>
            <person name="Dodsworth S."/>
            <person name="Haran J."/>
            <person name="Ahrens D."/>
            <person name="Bocak L."/>
            <person name="London A."/>
            <person name="Culverwell L."/>
            <person name="Vogler A.P."/>
        </authorList>
    </citation>
    <scope>NUCLEOTIDE SEQUENCE</scope>
</reference>
<evidence type="ECO:0000256" key="9">
    <source>
        <dbReference type="ARBA" id="ARBA00022982"/>
    </source>
</evidence>
<keyword evidence="13 16" id="KW-0472">Membrane</keyword>
<evidence type="ECO:0000256" key="16">
    <source>
        <dbReference type="SAM" id="Phobius"/>
    </source>
</evidence>
<keyword evidence="5" id="KW-0813">Transport</keyword>
<keyword evidence="8" id="KW-1278">Translocase</keyword>
<evidence type="ECO:0000313" key="17">
    <source>
        <dbReference type="EMBL" id="ALO76518.1"/>
    </source>
</evidence>
<keyword evidence="9" id="KW-0249">Electron transport</keyword>
<dbReference type="EC" id="7.1.1.2" evidence="3"/>
<keyword evidence="10 16" id="KW-1133">Transmembrane helix</keyword>
<evidence type="ECO:0000256" key="5">
    <source>
        <dbReference type="ARBA" id="ARBA00022448"/>
    </source>
</evidence>
<sequence length="159" mass="18590">MKMKFLFLNMLVLSFFFIILNHPISMGMVLLIQTLMVSMLTLIMFKNSWFSYMIFLILVGGMLVLFMYMTSVASNEKFKLNFSVSLMIMIVALISFLLLNLKLEFFTNSKFDFMLTLSKFIQPMSMMILLFLMIYLLVCMIGIVKISFINQGPLRQLFN</sequence>
<proteinExistence type="inferred from homology"/>
<feature type="transmembrane region" description="Helical" evidence="16">
    <location>
        <begin position="49"/>
        <end position="68"/>
    </location>
</feature>
<protein>
    <recommendedName>
        <fullName evidence="4">NADH-ubiquinone oxidoreductase chain 6</fullName>
        <ecNumber evidence="3">7.1.1.2</ecNumber>
    </recommendedName>
    <alternativeName>
        <fullName evidence="14">NADH dehydrogenase subunit 6</fullName>
    </alternativeName>
</protein>
<keyword evidence="6" id="KW-0679">Respiratory chain</keyword>
<dbReference type="EMBL" id="JX412760">
    <property type="protein sequence ID" value="ALO76518.1"/>
    <property type="molecule type" value="Genomic_DNA"/>
</dbReference>
<dbReference type="GO" id="GO:0008137">
    <property type="term" value="F:NADH dehydrogenase (ubiquinone) activity"/>
    <property type="evidence" value="ECO:0007669"/>
    <property type="project" value="UniProtKB-EC"/>
</dbReference>
<keyword evidence="7 16" id="KW-0812">Transmembrane</keyword>
<evidence type="ECO:0000256" key="15">
    <source>
        <dbReference type="ARBA" id="ARBA00049551"/>
    </source>
</evidence>
<feature type="transmembrane region" description="Helical" evidence="16">
    <location>
        <begin position="121"/>
        <end position="144"/>
    </location>
</feature>
<comment type="subcellular location">
    <subcellularLocation>
        <location evidence="1">Mitochondrion membrane</location>
        <topology evidence="1">Multi-pass membrane protein</topology>
    </subcellularLocation>
</comment>
<keyword evidence="12 17" id="KW-0496">Mitochondrion</keyword>
<organism evidence="17">
    <name type="scientific">Chrysolagria sp. CHR01</name>
    <dbReference type="NCBI Taxonomy" id="1205615"/>
    <lineage>
        <taxon>Eukaryota</taxon>
        <taxon>Metazoa</taxon>
        <taxon>Ecdysozoa</taxon>
        <taxon>Arthropoda</taxon>
        <taxon>Hexapoda</taxon>
        <taxon>Insecta</taxon>
        <taxon>Pterygota</taxon>
        <taxon>Neoptera</taxon>
        <taxon>Endopterygota</taxon>
        <taxon>Coleoptera</taxon>
        <taxon>Polyphaga</taxon>
        <taxon>Cucujiformia</taxon>
        <taxon>Tenebrionidae</taxon>
        <taxon>Tenebrionidae incertae sedis</taxon>
        <taxon>Chrysolagria</taxon>
    </lineage>
</organism>
<evidence type="ECO:0000256" key="2">
    <source>
        <dbReference type="ARBA" id="ARBA00005698"/>
    </source>
</evidence>
<dbReference type="GO" id="GO:0031966">
    <property type="term" value="C:mitochondrial membrane"/>
    <property type="evidence" value="ECO:0007669"/>
    <property type="project" value="UniProtKB-SubCell"/>
</dbReference>
<evidence type="ECO:0000256" key="1">
    <source>
        <dbReference type="ARBA" id="ARBA00004225"/>
    </source>
</evidence>
<evidence type="ECO:0000256" key="14">
    <source>
        <dbReference type="ARBA" id="ARBA00031019"/>
    </source>
</evidence>
<accession>A0A0S2MP94</accession>
<evidence type="ECO:0000256" key="10">
    <source>
        <dbReference type="ARBA" id="ARBA00022989"/>
    </source>
</evidence>
<evidence type="ECO:0000256" key="3">
    <source>
        <dbReference type="ARBA" id="ARBA00012944"/>
    </source>
</evidence>
<feature type="transmembrane region" description="Helical" evidence="16">
    <location>
        <begin position="12"/>
        <end position="43"/>
    </location>
</feature>
<gene>
    <name evidence="17" type="primary">nad6</name>
</gene>
<geneLocation type="mitochondrion" evidence="17"/>
<evidence type="ECO:0000256" key="13">
    <source>
        <dbReference type="ARBA" id="ARBA00023136"/>
    </source>
</evidence>
<comment type="catalytic activity">
    <reaction evidence="15">
        <text>a ubiquinone + NADH + 5 H(+)(in) = a ubiquinol + NAD(+) + 4 H(+)(out)</text>
        <dbReference type="Rhea" id="RHEA:29091"/>
        <dbReference type="Rhea" id="RHEA-COMP:9565"/>
        <dbReference type="Rhea" id="RHEA-COMP:9566"/>
        <dbReference type="ChEBI" id="CHEBI:15378"/>
        <dbReference type="ChEBI" id="CHEBI:16389"/>
        <dbReference type="ChEBI" id="CHEBI:17976"/>
        <dbReference type="ChEBI" id="CHEBI:57540"/>
        <dbReference type="ChEBI" id="CHEBI:57945"/>
        <dbReference type="EC" id="7.1.1.2"/>
    </reaction>
</comment>
<keyword evidence="11" id="KW-0520">NAD</keyword>
<evidence type="ECO:0000256" key="12">
    <source>
        <dbReference type="ARBA" id="ARBA00023128"/>
    </source>
</evidence>
<name>A0A0S2MP94_9CUCU</name>
<evidence type="ECO:0000256" key="4">
    <source>
        <dbReference type="ARBA" id="ARBA00021095"/>
    </source>
</evidence>
<dbReference type="AlphaFoldDB" id="A0A0S2MP94"/>
<evidence type="ECO:0000256" key="8">
    <source>
        <dbReference type="ARBA" id="ARBA00022967"/>
    </source>
</evidence>